<dbReference type="PANTHER" id="PTHR21137:SF3">
    <property type="entry name" value="ODORANT RECEPTOR 30A-RELATED"/>
    <property type="match status" value="1"/>
</dbReference>
<reference evidence="12" key="1">
    <citation type="submission" date="2025-08" db="UniProtKB">
        <authorList>
            <consortium name="RefSeq"/>
        </authorList>
    </citation>
    <scope>IDENTIFICATION</scope>
</reference>
<keyword evidence="4 10" id="KW-0812">Transmembrane</keyword>
<keyword evidence="6 10" id="KW-1133">Transmembrane helix</keyword>
<evidence type="ECO:0000256" key="6">
    <source>
        <dbReference type="ARBA" id="ARBA00022989"/>
    </source>
</evidence>
<keyword evidence="3" id="KW-0716">Sensory transduction</keyword>
<feature type="transmembrane region" description="Helical" evidence="10">
    <location>
        <begin position="158"/>
        <end position="180"/>
    </location>
</feature>
<dbReference type="GO" id="GO:0004984">
    <property type="term" value="F:olfactory receptor activity"/>
    <property type="evidence" value="ECO:0007669"/>
    <property type="project" value="InterPro"/>
</dbReference>
<evidence type="ECO:0000256" key="9">
    <source>
        <dbReference type="ARBA" id="ARBA00023224"/>
    </source>
</evidence>
<keyword evidence="7 10" id="KW-0472">Membrane</keyword>
<feature type="transmembrane region" description="Helical" evidence="10">
    <location>
        <begin position="25"/>
        <end position="46"/>
    </location>
</feature>
<dbReference type="PANTHER" id="PTHR21137">
    <property type="entry name" value="ODORANT RECEPTOR"/>
    <property type="match status" value="1"/>
</dbReference>
<evidence type="ECO:0000256" key="5">
    <source>
        <dbReference type="ARBA" id="ARBA00022725"/>
    </source>
</evidence>
<evidence type="ECO:0000256" key="8">
    <source>
        <dbReference type="ARBA" id="ARBA00023170"/>
    </source>
</evidence>
<evidence type="ECO:0000256" key="2">
    <source>
        <dbReference type="ARBA" id="ARBA00022475"/>
    </source>
</evidence>
<name>A0A8N1S7M6_9HYME</name>
<feature type="transmembrane region" description="Helical" evidence="10">
    <location>
        <begin position="91"/>
        <end position="115"/>
    </location>
</feature>
<dbReference type="Pfam" id="PF02949">
    <property type="entry name" value="7tm_6"/>
    <property type="match status" value="1"/>
</dbReference>
<gene>
    <name evidence="12" type="primary">LOC112552855</name>
</gene>
<evidence type="ECO:0000313" key="11">
    <source>
        <dbReference type="Proteomes" id="UP000504615"/>
    </source>
</evidence>
<dbReference type="OrthoDB" id="7634903at2759"/>
<feature type="non-terminal residue" evidence="12">
    <location>
        <position position="225"/>
    </location>
</feature>
<dbReference type="Proteomes" id="UP000504615">
    <property type="component" value="Unplaced"/>
</dbReference>
<feature type="transmembrane region" description="Helical" evidence="10">
    <location>
        <begin position="200"/>
        <end position="223"/>
    </location>
</feature>
<evidence type="ECO:0000256" key="10">
    <source>
        <dbReference type="SAM" id="Phobius"/>
    </source>
</evidence>
<keyword evidence="5" id="KW-0552">Olfaction</keyword>
<keyword evidence="8" id="KW-0675">Receptor</keyword>
<sequence>MMAEDWMELKIDAERNVMLRQARTARLIVTCGYILMIFMFSFLIILPSFGLHFRYIANFTNQERLLPFQAYYFCDINRSPQFELALMAQTVTIFVGTIIYTSVDAFFGLAVLHVCGQLENFKYRLINLASSRDFAHALRNNIRTHLRLIRFADNIKDIFTFMMLGLVFYFGIVFCLYGFVLVTVITGDDINHMSVPRVCYMIIGVFTLLSYTFLYCGAGEILAGH</sequence>
<evidence type="ECO:0000256" key="4">
    <source>
        <dbReference type="ARBA" id="ARBA00022692"/>
    </source>
</evidence>
<evidence type="ECO:0000256" key="7">
    <source>
        <dbReference type="ARBA" id="ARBA00023136"/>
    </source>
</evidence>
<dbReference type="AlphaFoldDB" id="A0A8N1S7M6"/>
<dbReference type="InterPro" id="IPR004117">
    <property type="entry name" value="7tm6_olfct_rcpt"/>
</dbReference>
<dbReference type="RefSeq" id="XP_025074894.1">
    <property type="nucleotide sequence ID" value="XM_025219109.1"/>
</dbReference>
<dbReference type="GeneID" id="112552855"/>
<evidence type="ECO:0000256" key="1">
    <source>
        <dbReference type="ARBA" id="ARBA00004651"/>
    </source>
</evidence>
<organism evidence="11 12">
    <name type="scientific">Pogonomyrmex barbatus</name>
    <name type="common">red harvester ant</name>
    <dbReference type="NCBI Taxonomy" id="144034"/>
    <lineage>
        <taxon>Eukaryota</taxon>
        <taxon>Metazoa</taxon>
        <taxon>Ecdysozoa</taxon>
        <taxon>Arthropoda</taxon>
        <taxon>Hexapoda</taxon>
        <taxon>Insecta</taxon>
        <taxon>Pterygota</taxon>
        <taxon>Neoptera</taxon>
        <taxon>Endopterygota</taxon>
        <taxon>Hymenoptera</taxon>
        <taxon>Apocrita</taxon>
        <taxon>Aculeata</taxon>
        <taxon>Formicoidea</taxon>
        <taxon>Formicidae</taxon>
        <taxon>Myrmicinae</taxon>
        <taxon>Pogonomyrmex</taxon>
    </lineage>
</organism>
<proteinExistence type="predicted"/>
<dbReference type="GO" id="GO:0005886">
    <property type="term" value="C:plasma membrane"/>
    <property type="evidence" value="ECO:0007669"/>
    <property type="project" value="UniProtKB-SubCell"/>
</dbReference>
<evidence type="ECO:0000256" key="3">
    <source>
        <dbReference type="ARBA" id="ARBA00022606"/>
    </source>
</evidence>
<evidence type="ECO:0000313" key="12">
    <source>
        <dbReference type="RefSeq" id="XP_025074894.1"/>
    </source>
</evidence>
<keyword evidence="9" id="KW-0807">Transducer</keyword>
<keyword evidence="2" id="KW-1003">Cell membrane</keyword>
<dbReference type="GO" id="GO:0005549">
    <property type="term" value="F:odorant binding"/>
    <property type="evidence" value="ECO:0007669"/>
    <property type="project" value="InterPro"/>
</dbReference>
<dbReference type="GO" id="GO:0007165">
    <property type="term" value="P:signal transduction"/>
    <property type="evidence" value="ECO:0007669"/>
    <property type="project" value="UniProtKB-KW"/>
</dbReference>
<protein>
    <submittedName>
        <fullName evidence="12">Uncharacterized protein LOC112552855</fullName>
    </submittedName>
</protein>
<accession>A0A8N1S7M6</accession>
<keyword evidence="11" id="KW-1185">Reference proteome</keyword>
<comment type="subcellular location">
    <subcellularLocation>
        <location evidence="1">Cell membrane</location>
        <topology evidence="1">Multi-pass membrane protein</topology>
    </subcellularLocation>
</comment>